<dbReference type="InterPro" id="IPR010730">
    <property type="entry name" value="HET"/>
</dbReference>
<dbReference type="Pfam" id="PF26639">
    <property type="entry name" value="Het-6_barrel"/>
    <property type="match status" value="1"/>
</dbReference>
<dbReference type="AlphaFoldDB" id="A0AAD4HVS9"/>
<name>A0AAD4HVS9_9PEZI</name>
<dbReference type="SUPFAM" id="SSF49785">
    <property type="entry name" value="Galactose-binding domain-like"/>
    <property type="match status" value="1"/>
</dbReference>
<dbReference type="PANTHER" id="PTHR24148:SF64">
    <property type="entry name" value="HETEROKARYON INCOMPATIBILITY DOMAIN-CONTAINING PROTEIN"/>
    <property type="match status" value="1"/>
</dbReference>
<dbReference type="InterPro" id="IPR008979">
    <property type="entry name" value="Galactose-bd-like_sf"/>
</dbReference>
<accession>A0AAD4HVS9</accession>
<dbReference type="EMBL" id="JAHCVI010000005">
    <property type="protein sequence ID" value="KAG7284625.1"/>
    <property type="molecule type" value="Genomic_DNA"/>
</dbReference>
<dbReference type="InterPro" id="IPR052895">
    <property type="entry name" value="HetReg/Transcr_Mod"/>
</dbReference>
<gene>
    <name evidence="4" type="ORF">NEMBOFW57_009230</name>
</gene>
<dbReference type="PANTHER" id="PTHR24148">
    <property type="entry name" value="ANKYRIN REPEAT DOMAIN-CONTAINING PROTEIN 39 HOMOLOG-RELATED"/>
    <property type="match status" value="1"/>
</dbReference>
<dbReference type="InterPro" id="IPR003305">
    <property type="entry name" value="CenC_carb-bd"/>
</dbReference>
<evidence type="ECO:0000256" key="1">
    <source>
        <dbReference type="ARBA" id="ARBA00022801"/>
    </source>
</evidence>
<feature type="domain" description="CBM-cenC" evidence="2">
    <location>
        <begin position="85"/>
        <end position="210"/>
    </location>
</feature>
<dbReference type="Pfam" id="PF06985">
    <property type="entry name" value="HET"/>
    <property type="match status" value="1"/>
</dbReference>
<dbReference type="Pfam" id="PF02018">
    <property type="entry name" value="CBM_4_9"/>
    <property type="match status" value="1"/>
</dbReference>
<proteinExistence type="predicted"/>
<dbReference type="Gene3D" id="2.60.120.260">
    <property type="entry name" value="Galactose-binding domain-like"/>
    <property type="match status" value="1"/>
</dbReference>
<dbReference type="GO" id="GO:0016798">
    <property type="term" value="F:hydrolase activity, acting on glycosyl bonds"/>
    <property type="evidence" value="ECO:0007669"/>
    <property type="project" value="InterPro"/>
</dbReference>
<sequence>MSSSLRLCQLALTAYGNAPNPTASACFPTSTATIPANAAVAVATLTNLYSCLRTANVLCSYNADCQTKTYPVGQVPEPTQSIGVDLLYDGGFESGTYGNWSAVKNPNFATELSTQNPHTGNWGYHVQYLNVNGATADLGRVILGIVPGRQYQLKAWVRHDNPTGAATYFSIVADPGGFTTPADLKALPANTWSLRDLTFTATTSWLQVRLSSQGMVTGVTGTQGGVDNIWVDDVEMKKYSVSGKSEILCDGQLLKVQRNLLDILCELLDAYNTAQPGALTDSPFPDALAQGDAGIWIDAICINQDDLEERALQVRIMDKIYSQAAETIVWLGAADEYTPAAVDTIRRVAAYPTAAFVQSEVNPFRRQDPEDYAQSNLPYTSWMDWCSLAALLKRQWFSRLWIIQETILSRNLVLLCGEHQIAWIDLVRAARNIEARCQALGWSPSTMFLQIHEVAVPLEHNLLRLAEWRDHYHDKGASNPNAWRFTLENLVYDTWVFNSTDPRDKIYGVLGLVNPEVRATWVIDYQSSPEEVYAIATRRIIEQSRSLRILSCVQDASKRTIAANPSWVPDYNLPYFNMMCNHGGFAAAGSQNQTPQLLPYPPGSGCSWSRLRLRAHVFDTIVESANERTDYVNSAMLLEPSWFELALLLKSPYPATGQKRTEVLWRTLCADQDANSTVSPAPARFGVLFKELVCAMVMVRSEIEEEVSQEPDPPRDCATSFAQAMQRAKEIWADVGWDQLTAEQVREKTNSRPKFLWRPEFGWLVHTLIKLQALALTEEGGEADTPSWDELERFQEHPSYVMRVKDGEHRSLVQPKDAAFTNSFRRRYGKRRLFYTEKGYLGLGPASAAIGDKVCILPGAAGPFVCREDQGDGVKSEVDAVEPDLGEFRRLRLVGESYVHGIMHGEALVLEGFQLEAIELV</sequence>
<reference evidence="4" key="1">
    <citation type="submission" date="2023-02" db="EMBL/GenBank/DDBJ databases">
        <authorList>
            <person name="Palmer J.M."/>
        </authorList>
    </citation>
    <scope>NUCLEOTIDE SEQUENCE</scope>
    <source>
        <strain evidence="4">FW57</strain>
    </source>
</reference>
<keyword evidence="1" id="KW-0378">Hydrolase</keyword>
<evidence type="ECO:0000313" key="5">
    <source>
        <dbReference type="Proteomes" id="UP001197093"/>
    </source>
</evidence>
<evidence type="ECO:0000259" key="3">
    <source>
        <dbReference type="Pfam" id="PF06985"/>
    </source>
</evidence>
<comment type="caution">
    <text evidence="4">The sequence shown here is derived from an EMBL/GenBank/DDBJ whole genome shotgun (WGS) entry which is preliminary data.</text>
</comment>
<evidence type="ECO:0000259" key="2">
    <source>
        <dbReference type="Pfam" id="PF02018"/>
    </source>
</evidence>
<dbReference type="PROSITE" id="PS51257">
    <property type="entry name" value="PROKAR_LIPOPROTEIN"/>
    <property type="match status" value="1"/>
</dbReference>
<evidence type="ECO:0000313" key="4">
    <source>
        <dbReference type="EMBL" id="KAG7284625.1"/>
    </source>
</evidence>
<dbReference type="Proteomes" id="UP001197093">
    <property type="component" value="Unassembled WGS sequence"/>
</dbReference>
<protein>
    <recommendedName>
        <fullName evidence="6">Heterokaryon incompatibility domain-containing protein</fullName>
    </recommendedName>
</protein>
<keyword evidence="5" id="KW-1185">Reference proteome</keyword>
<evidence type="ECO:0008006" key="6">
    <source>
        <dbReference type="Google" id="ProtNLM"/>
    </source>
</evidence>
<feature type="domain" description="Heterokaryon incompatibility" evidence="3">
    <location>
        <begin position="291"/>
        <end position="405"/>
    </location>
</feature>
<organism evidence="4 5">
    <name type="scientific">Staphylotrichum longicolle</name>
    <dbReference type="NCBI Taxonomy" id="669026"/>
    <lineage>
        <taxon>Eukaryota</taxon>
        <taxon>Fungi</taxon>
        <taxon>Dikarya</taxon>
        <taxon>Ascomycota</taxon>
        <taxon>Pezizomycotina</taxon>
        <taxon>Sordariomycetes</taxon>
        <taxon>Sordariomycetidae</taxon>
        <taxon>Sordariales</taxon>
        <taxon>Chaetomiaceae</taxon>
        <taxon>Staphylotrichum</taxon>
    </lineage>
</organism>